<accession>A0ABZ2ZYC2</accession>
<dbReference type="RefSeq" id="WP_342024351.1">
    <property type="nucleotide sequence ID" value="NZ_CP151657.1"/>
</dbReference>
<gene>
    <name evidence="5" type="ORF">AAE021_03980</name>
</gene>
<evidence type="ECO:0000256" key="2">
    <source>
        <dbReference type="ARBA" id="ARBA00023125"/>
    </source>
</evidence>
<dbReference type="PROSITE" id="PS50949">
    <property type="entry name" value="HTH_GNTR"/>
    <property type="match status" value="1"/>
</dbReference>
<dbReference type="InterPro" id="IPR011711">
    <property type="entry name" value="GntR_C"/>
</dbReference>
<reference evidence="5 6" key="1">
    <citation type="submission" date="2024-04" db="EMBL/GenBank/DDBJ databases">
        <title>Arthrobacter sp. from Plains bison fecal sample.</title>
        <authorList>
            <person name="Ruzzini A."/>
        </authorList>
    </citation>
    <scope>NUCLEOTIDE SEQUENCE [LARGE SCALE GENOMIC DNA]</scope>
    <source>
        <strain evidence="5 6">EINP1</strain>
    </source>
</reference>
<evidence type="ECO:0000313" key="6">
    <source>
        <dbReference type="Proteomes" id="UP001448858"/>
    </source>
</evidence>
<evidence type="ECO:0000256" key="1">
    <source>
        <dbReference type="ARBA" id="ARBA00023015"/>
    </source>
</evidence>
<keyword evidence="3" id="KW-0804">Transcription</keyword>
<dbReference type="InterPro" id="IPR008920">
    <property type="entry name" value="TF_FadR/GntR_C"/>
</dbReference>
<dbReference type="SMART" id="SM00895">
    <property type="entry name" value="FCD"/>
    <property type="match status" value="1"/>
</dbReference>
<dbReference type="Gene3D" id="1.20.120.530">
    <property type="entry name" value="GntR ligand-binding domain-like"/>
    <property type="match status" value="1"/>
</dbReference>
<dbReference type="EMBL" id="CP151657">
    <property type="protein sequence ID" value="WZP16750.1"/>
    <property type="molecule type" value="Genomic_DNA"/>
</dbReference>
<evidence type="ECO:0000256" key="3">
    <source>
        <dbReference type="ARBA" id="ARBA00023163"/>
    </source>
</evidence>
<dbReference type="InterPro" id="IPR036388">
    <property type="entry name" value="WH-like_DNA-bd_sf"/>
</dbReference>
<dbReference type="InterPro" id="IPR000524">
    <property type="entry name" value="Tscrpt_reg_HTH_GntR"/>
</dbReference>
<sequence>MPGSDGKGFVRVSRPRLYERLVEQLLGFIASAGLGPGDLLPAERDLAERMGVSRATLAQALVALEVLGVIDVQHGTGAVLVYRPSVASVLRELREHRDRMPEIVEARSTLEVKLAALAAERRTSEDLETIDASLTVMANEITDGSRGTEGDELFHQAVAAAAHSSILASMMTFISELVRETRLASLGQPGRPERSLESHRAIADAIRSSDPQAAAEAMQAHIDLVSETAM</sequence>
<dbReference type="PRINTS" id="PR00035">
    <property type="entry name" value="HTHGNTR"/>
</dbReference>
<feature type="domain" description="HTH gntR-type" evidence="4">
    <location>
        <begin position="15"/>
        <end position="83"/>
    </location>
</feature>
<keyword evidence="2" id="KW-0238">DNA-binding</keyword>
<organism evidence="5 6">
    <name type="scientific">Arthrobacter citreus</name>
    <dbReference type="NCBI Taxonomy" id="1670"/>
    <lineage>
        <taxon>Bacteria</taxon>
        <taxon>Bacillati</taxon>
        <taxon>Actinomycetota</taxon>
        <taxon>Actinomycetes</taxon>
        <taxon>Micrococcales</taxon>
        <taxon>Micrococcaceae</taxon>
        <taxon>Arthrobacter</taxon>
    </lineage>
</organism>
<dbReference type="InterPro" id="IPR036390">
    <property type="entry name" value="WH_DNA-bd_sf"/>
</dbReference>
<dbReference type="SUPFAM" id="SSF46785">
    <property type="entry name" value="Winged helix' DNA-binding domain"/>
    <property type="match status" value="1"/>
</dbReference>
<keyword evidence="6" id="KW-1185">Reference proteome</keyword>
<dbReference type="SMART" id="SM00345">
    <property type="entry name" value="HTH_GNTR"/>
    <property type="match status" value="1"/>
</dbReference>
<dbReference type="CDD" id="cd07377">
    <property type="entry name" value="WHTH_GntR"/>
    <property type="match status" value="1"/>
</dbReference>
<dbReference type="PANTHER" id="PTHR43537:SF5">
    <property type="entry name" value="UXU OPERON TRANSCRIPTIONAL REGULATOR"/>
    <property type="match status" value="1"/>
</dbReference>
<evidence type="ECO:0000313" key="5">
    <source>
        <dbReference type="EMBL" id="WZP16750.1"/>
    </source>
</evidence>
<dbReference type="Proteomes" id="UP001448858">
    <property type="component" value="Chromosome"/>
</dbReference>
<dbReference type="Pfam" id="PF07729">
    <property type="entry name" value="FCD"/>
    <property type="match status" value="1"/>
</dbReference>
<dbReference type="SUPFAM" id="SSF48008">
    <property type="entry name" value="GntR ligand-binding domain-like"/>
    <property type="match status" value="1"/>
</dbReference>
<keyword evidence="1" id="KW-0805">Transcription regulation</keyword>
<dbReference type="Gene3D" id="1.10.10.10">
    <property type="entry name" value="Winged helix-like DNA-binding domain superfamily/Winged helix DNA-binding domain"/>
    <property type="match status" value="1"/>
</dbReference>
<dbReference type="Pfam" id="PF00392">
    <property type="entry name" value="GntR"/>
    <property type="match status" value="1"/>
</dbReference>
<protein>
    <submittedName>
        <fullName evidence="5">FadR/GntR family transcriptional regulator</fullName>
    </submittedName>
</protein>
<proteinExistence type="predicted"/>
<dbReference type="PANTHER" id="PTHR43537">
    <property type="entry name" value="TRANSCRIPTIONAL REGULATOR, GNTR FAMILY"/>
    <property type="match status" value="1"/>
</dbReference>
<evidence type="ECO:0000259" key="4">
    <source>
        <dbReference type="PROSITE" id="PS50949"/>
    </source>
</evidence>
<name>A0ABZ2ZYC2_9MICC</name>